<feature type="region of interest" description="Disordered" evidence="3">
    <location>
        <begin position="653"/>
        <end position="674"/>
    </location>
</feature>
<accession>A0A919Q6U6</accession>
<dbReference type="Proteomes" id="UP000640052">
    <property type="component" value="Unassembled WGS sequence"/>
</dbReference>
<feature type="compositionally biased region" description="Basic and acidic residues" evidence="3">
    <location>
        <begin position="782"/>
        <end position="795"/>
    </location>
</feature>
<feature type="domain" description="Glycoside hydrolase family 31 TIM barrel" evidence="4">
    <location>
        <begin position="218"/>
        <end position="530"/>
    </location>
</feature>
<keyword evidence="2" id="KW-0378">Hydrolase</keyword>
<dbReference type="CDD" id="cd06595">
    <property type="entry name" value="GH31_u1"/>
    <property type="match status" value="1"/>
</dbReference>
<organism evidence="7 8">
    <name type="scientific">Acrocarpospora phusangensis</name>
    <dbReference type="NCBI Taxonomy" id="1070424"/>
    <lineage>
        <taxon>Bacteria</taxon>
        <taxon>Bacillati</taxon>
        <taxon>Actinomycetota</taxon>
        <taxon>Actinomycetes</taxon>
        <taxon>Streptosporangiales</taxon>
        <taxon>Streptosporangiaceae</taxon>
        <taxon>Acrocarpospora</taxon>
    </lineage>
</organism>
<protein>
    <recommendedName>
        <fullName evidence="9">DUF5110 domain-containing protein</fullName>
    </recommendedName>
</protein>
<feature type="domain" description="Glycosyl hydrolase family 31 C-terminal" evidence="6">
    <location>
        <begin position="538"/>
        <end position="626"/>
    </location>
</feature>
<dbReference type="RefSeq" id="WP_204040306.1">
    <property type="nucleotide sequence ID" value="NZ_BOOA01000010.1"/>
</dbReference>
<dbReference type="PANTHER" id="PTHR22762">
    <property type="entry name" value="ALPHA-GLUCOSIDASE"/>
    <property type="match status" value="1"/>
</dbReference>
<dbReference type="Pfam" id="PF17137">
    <property type="entry name" value="DUF5110"/>
    <property type="match status" value="1"/>
</dbReference>
<dbReference type="Pfam" id="PF21365">
    <property type="entry name" value="Glyco_hydro_31_3rd"/>
    <property type="match status" value="1"/>
</dbReference>
<dbReference type="SUPFAM" id="SSF51011">
    <property type="entry name" value="Glycosyl hydrolase domain"/>
    <property type="match status" value="1"/>
</dbReference>
<evidence type="ECO:0000256" key="1">
    <source>
        <dbReference type="ARBA" id="ARBA00007806"/>
    </source>
</evidence>
<feature type="domain" description="DUF5110" evidence="5">
    <location>
        <begin position="644"/>
        <end position="710"/>
    </location>
</feature>
<dbReference type="EMBL" id="BOOA01000010">
    <property type="protein sequence ID" value="GIH23504.1"/>
    <property type="molecule type" value="Genomic_DNA"/>
</dbReference>
<evidence type="ECO:0000259" key="6">
    <source>
        <dbReference type="Pfam" id="PF21365"/>
    </source>
</evidence>
<evidence type="ECO:0008006" key="9">
    <source>
        <dbReference type="Google" id="ProtNLM"/>
    </source>
</evidence>
<evidence type="ECO:0000259" key="5">
    <source>
        <dbReference type="Pfam" id="PF17137"/>
    </source>
</evidence>
<sequence length="801" mass="88794">MTCPSRLPAPLRLLPASGLLIPLVVGGGPPTPAAGPVVDGNARFTVLSPTLIRVEYAGDGVFEDRPTFNAVARATEPRAFTTTVKNGTRIIRTDRLTMRYRRDSGPFTPANLSVDLMAGARKVTARPSFGASSAVNLGGWRRSLDKLSASVALNEGLLTRDGWYLLDDSSTAILNPDGTITQRPGHGGRPYQDGYLFGYGHDYRRGLKDLRDLTGPAVMLPRWAFGIWFSRYYPYRESDYRDDLLPRFRANRVPLDMLVVDTDWKAPSTWNGWNWNPALFPDPRSFLNWARGQGLRVALNIHPSISPADPKNARIKAIGGGDLPAGDCPRQPGCRVFDWSDPKQLKAYFDLHKPMEDLGIRLMWLDWCCDPSRVSAPGVTPDTWINSRYALRDRERGLRGFAFSRAGGGYGGMRVYPAGPWAEHRYTVHFTGDTNPNWDVLAFEAAYTHLEGNIGMPYVSHDIGGFYAAPKHLPDDLYARWVQFGTFQPILRLHSNHGDRLPWEYPGVAQRSAQKFLRLREALIPYTYTLARQAVDTGLPITRGMYLNYPEHEKAYRYRTQYLYGDDVLVAPVTTPGTGKVTTKVWFPPGTWTDYFTGATHTGPATARVTTDLSTMPIFLRAGGILPTRTDYVDSAEQKPLDQVTLDVATGGDGSLSLYEDEGEGPGHHSGESATTALTFDTGTHLLRVAARQGTFPGAVTTRSWTARFRDVNRPTQVKVNGTAIPARTRAPGWTYRTATRTLIVRTRALPVTADTTFQFVDDPVRSRPIRKGGLGPSRWRSGSDRGTGRDHGSMREMGLS</sequence>
<dbReference type="SUPFAM" id="SSF51445">
    <property type="entry name" value="(Trans)glycosidases"/>
    <property type="match status" value="1"/>
</dbReference>
<dbReference type="InterPro" id="IPR048395">
    <property type="entry name" value="Glyco_hydro_31_C"/>
</dbReference>
<evidence type="ECO:0000313" key="7">
    <source>
        <dbReference type="EMBL" id="GIH23504.1"/>
    </source>
</evidence>
<dbReference type="Gene3D" id="2.60.40.1180">
    <property type="entry name" value="Golgi alpha-mannosidase II"/>
    <property type="match status" value="2"/>
</dbReference>
<evidence type="ECO:0000256" key="2">
    <source>
        <dbReference type="RuleBase" id="RU361185"/>
    </source>
</evidence>
<dbReference type="GO" id="GO:0006491">
    <property type="term" value="P:N-glycan processing"/>
    <property type="evidence" value="ECO:0007669"/>
    <property type="project" value="TreeGrafter"/>
</dbReference>
<evidence type="ECO:0000259" key="4">
    <source>
        <dbReference type="Pfam" id="PF01055"/>
    </source>
</evidence>
<keyword evidence="2" id="KW-0326">Glycosidase</keyword>
<dbReference type="InterPro" id="IPR033403">
    <property type="entry name" value="DUF5110"/>
</dbReference>
<dbReference type="Gene3D" id="3.20.20.80">
    <property type="entry name" value="Glycosidases"/>
    <property type="match status" value="1"/>
</dbReference>
<dbReference type="AlphaFoldDB" id="A0A919Q6U6"/>
<dbReference type="GO" id="GO:0005975">
    <property type="term" value="P:carbohydrate metabolic process"/>
    <property type="evidence" value="ECO:0007669"/>
    <property type="project" value="InterPro"/>
</dbReference>
<proteinExistence type="inferred from homology"/>
<feature type="region of interest" description="Disordered" evidence="3">
    <location>
        <begin position="765"/>
        <end position="801"/>
    </location>
</feature>
<evidence type="ECO:0000313" key="8">
    <source>
        <dbReference type="Proteomes" id="UP000640052"/>
    </source>
</evidence>
<dbReference type="GO" id="GO:0090599">
    <property type="term" value="F:alpha-glucosidase activity"/>
    <property type="evidence" value="ECO:0007669"/>
    <property type="project" value="TreeGrafter"/>
</dbReference>
<name>A0A919Q6U6_9ACTN</name>
<reference evidence="7" key="1">
    <citation type="submission" date="2021-01" db="EMBL/GenBank/DDBJ databases">
        <title>Whole genome shotgun sequence of Acrocarpospora phusangensis NBRC 108782.</title>
        <authorList>
            <person name="Komaki H."/>
            <person name="Tamura T."/>
        </authorList>
    </citation>
    <scope>NUCLEOTIDE SEQUENCE</scope>
    <source>
        <strain evidence="7">NBRC 108782</strain>
    </source>
</reference>
<comment type="caution">
    <text evidence="7">The sequence shown here is derived from an EMBL/GenBank/DDBJ whole genome shotgun (WGS) entry which is preliminary data.</text>
</comment>
<dbReference type="InterPro" id="IPR013780">
    <property type="entry name" value="Glyco_hydro_b"/>
</dbReference>
<comment type="similarity">
    <text evidence="1 2">Belongs to the glycosyl hydrolase 31 family.</text>
</comment>
<dbReference type="PANTHER" id="PTHR22762:SF89">
    <property type="entry name" value="ALPHA-XYLOSIDASE"/>
    <property type="match status" value="1"/>
</dbReference>
<dbReference type="InterPro" id="IPR000322">
    <property type="entry name" value="Glyco_hydro_31_TIM"/>
</dbReference>
<dbReference type="Pfam" id="PF01055">
    <property type="entry name" value="Glyco_hydro_31_2nd"/>
    <property type="match status" value="1"/>
</dbReference>
<gene>
    <name evidence="7" type="ORF">Aph01nite_18140</name>
</gene>
<evidence type="ECO:0000256" key="3">
    <source>
        <dbReference type="SAM" id="MobiDB-lite"/>
    </source>
</evidence>
<dbReference type="InterPro" id="IPR017853">
    <property type="entry name" value="GH"/>
</dbReference>
<keyword evidence="8" id="KW-1185">Reference proteome</keyword>